<keyword evidence="5" id="KW-1003">Cell membrane</keyword>
<evidence type="ECO:0000256" key="8">
    <source>
        <dbReference type="ARBA" id="ARBA00022989"/>
    </source>
</evidence>
<dbReference type="SFLD" id="SFLDG01168">
    <property type="entry name" value="Ferric_reductase_subgroup_(FRE"/>
    <property type="match status" value="1"/>
</dbReference>
<evidence type="ECO:0000256" key="15">
    <source>
        <dbReference type="SAM" id="Phobius"/>
    </source>
</evidence>
<keyword evidence="8 15" id="KW-1133">Transmembrane helix</keyword>
<evidence type="ECO:0000256" key="13">
    <source>
        <dbReference type="ARBA" id="ARBA00048483"/>
    </source>
</evidence>
<keyword evidence="10" id="KW-0406">Ion transport</keyword>
<dbReference type="SFLD" id="SFLDS00052">
    <property type="entry name" value="Ferric_Reductase_Domain"/>
    <property type="match status" value="1"/>
</dbReference>
<feature type="transmembrane region" description="Helical" evidence="15">
    <location>
        <begin position="186"/>
        <end position="210"/>
    </location>
</feature>
<evidence type="ECO:0000256" key="1">
    <source>
        <dbReference type="ARBA" id="ARBA00004651"/>
    </source>
</evidence>
<comment type="similarity">
    <text evidence="2">Belongs to the ferric reductase (FRE) family.</text>
</comment>
<feature type="transmembrane region" description="Helical" evidence="15">
    <location>
        <begin position="297"/>
        <end position="314"/>
    </location>
</feature>
<dbReference type="InterPro" id="IPR051410">
    <property type="entry name" value="Ferric/Cupric_Reductase"/>
</dbReference>
<dbReference type="Pfam" id="PF08030">
    <property type="entry name" value="NAD_binding_6"/>
    <property type="match status" value="1"/>
</dbReference>
<keyword evidence="7" id="KW-0249">Electron transport</keyword>
<keyword evidence="18" id="KW-1185">Reference proteome</keyword>
<keyword evidence="12" id="KW-0325">Glycoprotein</keyword>
<evidence type="ECO:0000256" key="5">
    <source>
        <dbReference type="ARBA" id="ARBA00022475"/>
    </source>
</evidence>
<dbReference type="InterPro" id="IPR013112">
    <property type="entry name" value="FAD-bd_8"/>
</dbReference>
<dbReference type="GO" id="GO:0006826">
    <property type="term" value="P:iron ion transport"/>
    <property type="evidence" value="ECO:0007669"/>
    <property type="project" value="TreeGrafter"/>
</dbReference>
<keyword evidence="6 15" id="KW-0812">Transmembrane</keyword>
<dbReference type="Pfam" id="PF08022">
    <property type="entry name" value="FAD_binding_8"/>
    <property type="match status" value="1"/>
</dbReference>
<feature type="transmembrane region" description="Helical" evidence="15">
    <location>
        <begin position="41"/>
        <end position="63"/>
    </location>
</feature>
<feature type="transmembrane region" description="Helical" evidence="15">
    <location>
        <begin position="268"/>
        <end position="285"/>
    </location>
</feature>
<feature type="compositionally biased region" description="Basic residues" evidence="14">
    <location>
        <begin position="749"/>
        <end position="760"/>
    </location>
</feature>
<proteinExistence type="inferred from homology"/>
<dbReference type="GO" id="GO:0005886">
    <property type="term" value="C:plasma membrane"/>
    <property type="evidence" value="ECO:0007669"/>
    <property type="project" value="UniProtKB-SubCell"/>
</dbReference>
<evidence type="ECO:0000256" key="3">
    <source>
        <dbReference type="ARBA" id="ARBA00012668"/>
    </source>
</evidence>
<dbReference type="InterPro" id="IPR017927">
    <property type="entry name" value="FAD-bd_FR_type"/>
</dbReference>
<dbReference type="GO" id="GO:0052851">
    <property type="term" value="F:ferric-chelate reductase (NADPH) activity"/>
    <property type="evidence" value="ECO:0007669"/>
    <property type="project" value="UniProtKB-EC"/>
</dbReference>
<dbReference type="HOGENOM" id="CLU_009442_0_0_1"/>
<feature type="transmembrane region" description="Helical" evidence="15">
    <location>
        <begin position="320"/>
        <end position="343"/>
    </location>
</feature>
<dbReference type="Gene3D" id="3.40.50.80">
    <property type="entry name" value="Nucleotide-binding domain of ferredoxin-NADP reductase (FNR) module"/>
    <property type="match status" value="2"/>
</dbReference>
<evidence type="ECO:0000256" key="4">
    <source>
        <dbReference type="ARBA" id="ARBA00022448"/>
    </source>
</evidence>
<dbReference type="PANTHER" id="PTHR32361:SF9">
    <property type="entry name" value="FERRIC REDUCTASE TRANSMEMBRANE COMPONENT 3-RELATED"/>
    <property type="match status" value="1"/>
</dbReference>
<keyword evidence="4" id="KW-0813">Transport</keyword>
<keyword evidence="9" id="KW-0560">Oxidoreductase</keyword>
<evidence type="ECO:0000256" key="10">
    <source>
        <dbReference type="ARBA" id="ARBA00023065"/>
    </source>
</evidence>
<comment type="catalytic activity">
    <reaction evidence="13">
        <text>2 a Fe(II)-siderophore + NADP(+) + H(+) = 2 a Fe(III)-siderophore + NADPH</text>
        <dbReference type="Rhea" id="RHEA:28795"/>
        <dbReference type="Rhea" id="RHEA-COMP:11342"/>
        <dbReference type="Rhea" id="RHEA-COMP:11344"/>
        <dbReference type="ChEBI" id="CHEBI:15378"/>
        <dbReference type="ChEBI" id="CHEBI:29033"/>
        <dbReference type="ChEBI" id="CHEBI:29034"/>
        <dbReference type="ChEBI" id="CHEBI:57783"/>
        <dbReference type="ChEBI" id="CHEBI:58349"/>
        <dbReference type="EC" id="1.16.1.9"/>
    </reaction>
</comment>
<feature type="domain" description="FAD-binding FR-type" evidence="16">
    <location>
        <begin position="399"/>
        <end position="539"/>
    </location>
</feature>
<evidence type="ECO:0000256" key="9">
    <source>
        <dbReference type="ARBA" id="ARBA00023002"/>
    </source>
</evidence>
<dbReference type="PROSITE" id="PS51384">
    <property type="entry name" value="FAD_FR"/>
    <property type="match status" value="1"/>
</dbReference>
<dbReference type="InterPro" id="IPR017938">
    <property type="entry name" value="Riboflavin_synthase-like_b-brl"/>
</dbReference>
<protein>
    <recommendedName>
        <fullName evidence="3">ferric-chelate reductase (NADPH)</fullName>
        <ecNumber evidence="3">1.16.1.9</ecNumber>
    </recommendedName>
</protein>
<dbReference type="SUPFAM" id="SSF63380">
    <property type="entry name" value="Riboflavin synthase domain-like"/>
    <property type="match status" value="1"/>
</dbReference>
<feature type="region of interest" description="Disordered" evidence="14">
    <location>
        <begin position="637"/>
        <end position="698"/>
    </location>
</feature>
<dbReference type="AlphaFoldDB" id="M2RHX0"/>
<name>M2RHX0_CERS8</name>
<dbReference type="GO" id="GO:0006879">
    <property type="term" value="P:intracellular iron ion homeostasis"/>
    <property type="evidence" value="ECO:0007669"/>
    <property type="project" value="TreeGrafter"/>
</dbReference>
<dbReference type="Proteomes" id="UP000016930">
    <property type="component" value="Unassembled WGS sequence"/>
</dbReference>
<evidence type="ECO:0000313" key="17">
    <source>
        <dbReference type="EMBL" id="EMD38386.1"/>
    </source>
</evidence>
<sequence>MASQSAAATASLLPAYPTTPSYPDDLEWFTAYLTIHDLTTASWIYSYILWIAIAFLLLVYSLCHWAGFRGGYVGAYWSRWALRRRTWRKKHSLAVARAKGQPHRQPLSLPSNAQLLTLSLLIIAALAVAFAGPDYIAPGANLWSLDSKPTVQSRRPQSYDTSDFTPFQPQYNVGKTWWSSGNRTGLVAFALLPLCILLALKAPPFALFASPITIQLHFDKLAWLHQWTGRLVWFFSALHVAFWSVELAKDRRVDTGKIAYTYAWQYDKFLFGWTAFAVMTLLILLSLKPIRQRHYEAFYFLHILFVPLTLVMAALHHPTLWWWCWAALAIWIGERAYRLVWFLHTNGIFNLRKSSPPVRKRAPSQGPLLDPITIKTNLKVAISPSTPSFGRSSYPPPPTALQSFEFAEKYAPPPGFAYLEVQPGRTVRLRVITPGALAWAPGQHFLLRIPAITSFTSHPFTVASVCDEQASSDSGRELVFLIRAKNGWTRDLWDTVASLMARGQTFYPGESIPAGYRPPTRGVLLRTYVDGAYGTVARARWGSYPTVLIVCGGSGVSFGMSVLQYMCLCMAGRDGKYLGGPPGGYGRAGWHTTRVRFVWLVREFGHIQWCAQILRRCMAMVPFPELQVDIFVTNVKPSPGSSPPRPVSGIGKVKQSPLGQNLEAPTPQYLQERRRSAEKRRSRSPSVSSVDSSDAEDGLDLSYYTGNYVEEQGELGHEEHPLDLTNFEGEDDSALPGEAQFSLTVKREGKLRRASSRRASKAINAKQTLASRAGVSPLAAQSAARLLDNRPQLPAVVESRLSDEFDADTSPRTSAVPTPTSAVPLLTKELLDNSTTPLSEFWQGRSPRRESDTQSHLSGRSSVAGTHRPVSGYSQHSAWSDTHSVAALISQTDLGFGVSPEQLRLDFDEQQLQDVGAVAERARPGRPKLDRILADEIERGQGAVAVACCGPTSLNAVIRKTIAAQIDPARIRRGDMRGSITLISEDFGY</sequence>
<dbReference type="GO" id="GO:0015677">
    <property type="term" value="P:copper ion import"/>
    <property type="evidence" value="ECO:0007669"/>
    <property type="project" value="TreeGrafter"/>
</dbReference>
<feature type="transmembrane region" description="Helical" evidence="15">
    <location>
        <begin position="231"/>
        <end position="248"/>
    </location>
</feature>
<dbReference type="EMBL" id="KB445795">
    <property type="protein sequence ID" value="EMD38386.1"/>
    <property type="molecule type" value="Genomic_DNA"/>
</dbReference>
<dbReference type="STRING" id="914234.M2RHX0"/>
<feature type="compositionally biased region" description="Polar residues" evidence="14">
    <location>
        <begin position="854"/>
        <end position="864"/>
    </location>
</feature>
<dbReference type="EC" id="1.16.1.9" evidence="3"/>
<evidence type="ECO:0000313" key="18">
    <source>
        <dbReference type="Proteomes" id="UP000016930"/>
    </source>
</evidence>
<feature type="region of interest" description="Disordered" evidence="14">
    <location>
        <begin position="722"/>
        <end position="741"/>
    </location>
</feature>
<comment type="subcellular location">
    <subcellularLocation>
        <location evidence="1">Cell membrane</location>
        <topology evidence="1">Multi-pass membrane protein</topology>
    </subcellularLocation>
</comment>
<evidence type="ECO:0000256" key="2">
    <source>
        <dbReference type="ARBA" id="ARBA00006278"/>
    </source>
</evidence>
<feature type="region of interest" description="Disordered" evidence="14">
    <location>
        <begin position="837"/>
        <end position="876"/>
    </location>
</feature>
<keyword evidence="11 15" id="KW-0472">Membrane</keyword>
<dbReference type="InterPro" id="IPR013130">
    <property type="entry name" value="Fe3_Rdtase_TM_dom"/>
</dbReference>
<dbReference type="CDD" id="cd06186">
    <property type="entry name" value="NOX_Duox_like_FAD_NADP"/>
    <property type="match status" value="1"/>
</dbReference>
<feature type="compositionally biased region" description="Polar residues" evidence="14">
    <location>
        <begin position="810"/>
        <end position="821"/>
    </location>
</feature>
<feature type="region of interest" description="Disordered" evidence="14">
    <location>
        <begin position="801"/>
        <end position="821"/>
    </location>
</feature>
<evidence type="ECO:0000256" key="7">
    <source>
        <dbReference type="ARBA" id="ARBA00022982"/>
    </source>
</evidence>
<dbReference type="InterPro" id="IPR039261">
    <property type="entry name" value="FNR_nucleotide-bd"/>
</dbReference>
<feature type="transmembrane region" description="Helical" evidence="15">
    <location>
        <begin position="113"/>
        <end position="132"/>
    </location>
</feature>
<accession>M2RHX0</accession>
<dbReference type="Pfam" id="PF01794">
    <property type="entry name" value="Ferric_reduct"/>
    <property type="match status" value="1"/>
</dbReference>
<feature type="transmembrane region" description="Helical" evidence="15">
    <location>
        <begin position="547"/>
        <end position="566"/>
    </location>
</feature>
<gene>
    <name evidence="17" type="ORF">CERSUDRAFT_113545</name>
</gene>
<reference evidence="17 18" key="1">
    <citation type="journal article" date="2012" name="Proc. Natl. Acad. Sci. U.S.A.">
        <title>Comparative genomics of Ceriporiopsis subvermispora and Phanerochaete chrysosporium provide insight into selective ligninolysis.</title>
        <authorList>
            <person name="Fernandez-Fueyo E."/>
            <person name="Ruiz-Duenas F.J."/>
            <person name="Ferreira P."/>
            <person name="Floudas D."/>
            <person name="Hibbett D.S."/>
            <person name="Canessa P."/>
            <person name="Larrondo L.F."/>
            <person name="James T.Y."/>
            <person name="Seelenfreund D."/>
            <person name="Lobos S."/>
            <person name="Polanco R."/>
            <person name="Tello M."/>
            <person name="Honda Y."/>
            <person name="Watanabe T."/>
            <person name="Watanabe T."/>
            <person name="Ryu J.S."/>
            <person name="Kubicek C.P."/>
            <person name="Schmoll M."/>
            <person name="Gaskell J."/>
            <person name="Hammel K.E."/>
            <person name="St John F.J."/>
            <person name="Vanden Wymelenberg A."/>
            <person name="Sabat G."/>
            <person name="Splinter BonDurant S."/>
            <person name="Syed K."/>
            <person name="Yadav J.S."/>
            <person name="Doddapaneni H."/>
            <person name="Subramanian V."/>
            <person name="Lavin J.L."/>
            <person name="Oguiza J.A."/>
            <person name="Perez G."/>
            <person name="Pisabarro A.G."/>
            <person name="Ramirez L."/>
            <person name="Santoyo F."/>
            <person name="Master E."/>
            <person name="Coutinho P.M."/>
            <person name="Henrissat B."/>
            <person name="Lombard V."/>
            <person name="Magnuson J.K."/>
            <person name="Kuees U."/>
            <person name="Hori C."/>
            <person name="Igarashi K."/>
            <person name="Samejima M."/>
            <person name="Held B.W."/>
            <person name="Barry K.W."/>
            <person name="LaButti K.M."/>
            <person name="Lapidus A."/>
            <person name="Lindquist E.A."/>
            <person name="Lucas S.M."/>
            <person name="Riley R."/>
            <person name="Salamov A.A."/>
            <person name="Hoffmeister D."/>
            <person name="Schwenk D."/>
            <person name="Hadar Y."/>
            <person name="Yarden O."/>
            <person name="de Vries R.P."/>
            <person name="Wiebenga A."/>
            <person name="Stenlid J."/>
            <person name="Eastwood D."/>
            <person name="Grigoriev I.V."/>
            <person name="Berka R.M."/>
            <person name="Blanchette R.A."/>
            <person name="Kersten P."/>
            <person name="Martinez A.T."/>
            <person name="Vicuna R."/>
            <person name="Cullen D."/>
        </authorList>
    </citation>
    <scope>NUCLEOTIDE SEQUENCE [LARGE SCALE GENOMIC DNA]</scope>
    <source>
        <strain evidence="17 18">B</strain>
    </source>
</reference>
<dbReference type="InterPro" id="IPR013121">
    <property type="entry name" value="Fe_red_NAD-bd_6"/>
</dbReference>
<evidence type="ECO:0000259" key="16">
    <source>
        <dbReference type="PROSITE" id="PS51384"/>
    </source>
</evidence>
<evidence type="ECO:0000256" key="12">
    <source>
        <dbReference type="ARBA" id="ARBA00023180"/>
    </source>
</evidence>
<feature type="region of interest" description="Disordered" evidence="14">
    <location>
        <begin position="746"/>
        <end position="765"/>
    </location>
</feature>
<evidence type="ECO:0000256" key="11">
    <source>
        <dbReference type="ARBA" id="ARBA00023136"/>
    </source>
</evidence>
<evidence type="ECO:0000256" key="14">
    <source>
        <dbReference type="SAM" id="MobiDB-lite"/>
    </source>
</evidence>
<organism evidence="17 18">
    <name type="scientific">Ceriporiopsis subvermispora (strain B)</name>
    <name type="common">White-rot fungus</name>
    <name type="synonym">Gelatoporia subvermispora</name>
    <dbReference type="NCBI Taxonomy" id="914234"/>
    <lineage>
        <taxon>Eukaryota</taxon>
        <taxon>Fungi</taxon>
        <taxon>Dikarya</taxon>
        <taxon>Basidiomycota</taxon>
        <taxon>Agaricomycotina</taxon>
        <taxon>Agaricomycetes</taxon>
        <taxon>Polyporales</taxon>
        <taxon>Gelatoporiaceae</taxon>
        <taxon>Gelatoporia</taxon>
    </lineage>
</organism>
<dbReference type="OrthoDB" id="10006946at2759"/>
<evidence type="ECO:0000256" key="6">
    <source>
        <dbReference type="ARBA" id="ARBA00022692"/>
    </source>
</evidence>
<dbReference type="PANTHER" id="PTHR32361">
    <property type="entry name" value="FERRIC/CUPRIC REDUCTASE TRANSMEMBRANE COMPONENT"/>
    <property type="match status" value="1"/>
</dbReference>